<proteinExistence type="inferred from homology"/>
<protein>
    <recommendedName>
        <fullName evidence="2 5">Cell shape-determining protein MreC</fullName>
    </recommendedName>
    <alternativeName>
        <fullName evidence="4 5">Cell shape protein MreC</fullName>
    </alternativeName>
</protein>
<evidence type="ECO:0000256" key="1">
    <source>
        <dbReference type="ARBA" id="ARBA00009369"/>
    </source>
</evidence>
<sequence length="285" mass="31138">MLCALILLLVDSQRPSPLQPLRNALYSVIEPVFLGLTWPSRSLDELSGNLRMGLQLQAESDQLREENLLLRSQVQKLSFLASDNARLRGLQSAAEVLNSRVLISEIIGLDPNPDHHVLIINRGLQQGIYVGQAILDANGVFGRVMQVGNTTARVMLLTDRSHSVPVRINRNGIRAILSGTGDRRELRLQYVPEKSDINVGDLLVTSGLGLDFPEGYPVARVTQIDRQADDQFLRISALPVAALDRSRYVLALFEKPVGAQFIEPASEVPASAPSSASEAVHAEAP</sequence>
<evidence type="ECO:0000313" key="8">
    <source>
        <dbReference type="EMBL" id="REH38708.1"/>
    </source>
</evidence>
<feature type="region of interest" description="Disordered" evidence="6">
    <location>
        <begin position="266"/>
        <end position="285"/>
    </location>
</feature>
<dbReference type="Proteomes" id="UP000256774">
    <property type="component" value="Unassembled WGS sequence"/>
</dbReference>
<dbReference type="GO" id="GO:0005886">
    <property type="term" value="C:plasma membrane"/>
    <property type="evidence" value="ECO:0007669"/>
    <property type="project" value="TreeGrafter"/>
</dbReference>
<dbReference type="EMBL" id="QUNR01000002">
    <property type="protein sequence ID" value="REH38708.1"/>
    <property type="molecule type" value="Genomic_DNA"/>
</dbReference>
<dbReference type="InterPro" id="IPR055342">
    <property type="entry name" value="MreC_beta-barrel_core"/>
</dbReference>
<accession>A0A3E0H676</accession>
<evidence type="ECO:0000256" key="6">
    <source>
        <dbReference type="SAM" id="MobiDB-lite"/>
    </source>
</evidence>
<evidence type="ECO:0000256" key="3">
    <source>
        <dbReference type="ARBA" id="ARBA00022960"/>
    </source>
</evidence>
<dbReference type="Gene3D" id="2.40.10.350">
    <property type="entry name" value="Rod shape-determining protein MreC, domain 2"/>
    <property type="match status" value="1"/>
</dbReference>
<feature type="domain" description="Rod shape-determining protein MreC beta-barrel core" evidence="7">
    <location>
        <begin position="106"/>
        <end position="250"/>
    </location>
</feature>
<evidence type="ECO:0000256" key="4">
    <source>
        <dbReference type="ARBA" id="ARBA00032089"/>
    </source>
</evidence>
<keyword evidence="3 5" id="KW-0133">Cell shape</keyword>
<gene>
    <name evidence="8" type="ORF">DFR26_0869</name>
</gene>
<dbReference type="PIRSF" id="PIRSF038471">
    <property type="entry name" value="MreC"/>
    <property type="match status" value="1"/>
</dbReference>
<evidence type="ECO:0000256" key="5">
    <source>
        <dbReference type="PIRNR" id="PIRNR038471"/>
    </source>
</evidence>
<dbReference type="NCBIfam" id="TIGR00219">
    <property type="entry name" value="mreC"/>
    <property type="match status" value="1"/>
</dbReference>
<dbReference type="Gene3D" id="2.40.10.340">
    <property type="entry name" value="Rod shape-determining protein MreC, domain 1"/>
    <property type="match status" value="1"/>
</dbReference>
<dbReference type="AlphaFoldDB" id="A0A3E0H676"/>
<evidence type="ECO:0000259" key="7">
    <source>
        <dbReference type="Pfam" id="PF04085"/>
    </source>
</evidence>
<name>A0A3E0H676_9GAMM</name>
<reference evidence="8 9" key="1">
    <citation type="submission" date="2018-08" db="EMBL/GenBank/DDBJ databases">
        <title>Genomic Encyclopedia of Type Strains, Phase IV (KMG-IV): sequencing the most valuable type-strain genomes for metagenomic binning, comparative biology and taxonomic classification.</title>
        <authorList>
            <person name="Goeker M."/>
        </authorList>
    </citation>
    <scope>NUCLEOTIDE SEQUENCE [LARGE SCALE GENOMIC DNA]</scope>
    <source>
        <strain evidence="8 9">DSM 26022</strain>
    </source>
</reference>
<dbReference type="Pfam" id="PF04085">
    <property type="entry name" value="MreC"/>
    <property type="match status" value="1"/>
</dbReference>
<comment type="similarity">
    <text evidence="1 5">Belongs to the MreC family.</text>
</comment>
<dbReference type="InterPro" id="IPR042177">
    <property type="entry name" value="Cell/Rod_1"/>
</dbReference>
<dbReference type="OrthoDB" id="9808025at2"/>
<dbReference type="GO" id="GO:0008360">
    <property type="term" value="P:regulation of cell shape"/>
    <property type="evidence" value="ECO:0007669"/>
    <property type="project" value="UniProtKB-KW"/>
</dbReference>
<organism evidence="8 9">
    <name type="scientific">Paraperlucidibaca baekdonensis</name>
    <dbReference type="NCBI Taxonomy" id="748120"/>
    <lineage>
        <taxon>Bacteria</taxon>
        <taxon>Pseudomonadati</taxon>
        <taxon>Pseudomonadota</taxon>
        <taxon>Gammaproteobacteria</taxon>
        <taxon>Moraxellales</taxon>
        <taxon>Moraxellaceae</taxon>
        <taxon>Paraperlucidibaca</taxon>
    </lineage>
</organism>
<evidence type="ECO:0000313" key="9">
    <source>
        <dbReference type="Proteomes" id="UP000256774"/>
    </source>
</evidence>
<dbReference type="PANTHER" id="PTHR34138">
    <property type="entry name" value="CELL SHAPE-DETERMINING PROTEIN MREC"/>
    <property type="match status" value="1"/>
</dbReference>
<keyword evidence="9" id="KW-1185">Reference proteome</keyword>
<comment type="caution">
    <text evidence="8">The sequence shown here is derived from an EMBL/GenBank/DDBJ whole genome shotgun (WGS) entry which is preliminary data.</text>
</comment>
<feature type="compositionally biased region" description="Low complexity" evidence="6">
    <location>
        <begin position="266"/>
        <end position="279"/>
    </location>
</feature>
<comment type="function">
    <text evidence="5">Involved in formation and maintenance of cell shape.</text>
</comment>
<dbReference type="InterPro" id="IPR042175">
    <property type="entry name" value="Cell/Rod_MreC_2"/>
</dbReference>
<dbReference type="PANTHER" id="PTHR34138:SF1">
    <property type="entry name" value="CELL SHAPE-DETERMINING PROTEIN MREC"/>
    <property type="match status" value="1"/>
</dbReference>
<evidence type="ECO:0000256" key="2">
    <source>
        <dbReference type="ARBA" id="ARBA00013855"/>
    </source>
</evidence>
<dbReference type="InterPro" id="IPR007221">
    <property type="entry name" value="MreC"/>
</dbReference>